<dbReference type="PANTHER" id="PTHR36453:SF1">
    <property type="entry name" value="RIGHT HANDED BETA HELIX DOMAIN-CONTAINING PROTEIN"/>
    <property type="match status" value="1"/>
</dbReference>
<dbReference type="Proteomes" id="UP001596958">
    <property type="component" value="Unassembled WGS sequence"/>
</dbReference>
<dbReference type="Gene3D" id="2.160.20.10">
    <property type="entry name" value="Single-stranded right-handed beta-helix, Pectin lyase-like"/>
    <property type="match status" value="2"/>
</dbReference>
<dbReference type="InterPro" id="IPR039448">
    <property type="entry name" value="Beta_helix"/>
</dbReference>
<evidence type="ECO:0000313" key="3">
    <source>
        <dbReference type="Proteomes" id="UP001596958"/>
    </source>
</evidence>
<dbReference type="InterPro" id="IPR006626">
    <property type="entry name" value="PbH1"/>
</dbReference>
<dbReference type="PANTHER" id="PTHR36453">
    <property type="entry name" value="SECRETED PROTEIN-RELATED"/>
    <property type="match status" value="1"/>
</dbReference>
<comment type="caution">
    <text evidence="2">The sequence shown here is derived from an EMBL/GenBank/DDBJ whole genome shotgun (WGS) entry which is preliminary data.</text>
</comment>
<feature type="domain" description="Right handed beta helix" evidence="1">
    <location>
        <begin position="279"/>
        <end position="359"/>
    </location>
</feature>
<name>A0ABW2YYF7_9SPHI</name>
<dbReference type="Pfam" id="PF13229">
    <property type="entry name" value="Beta_helix"/>
    <property type="match status" value="2"/>
</dbReference>
<dbReference type="SMART" id="SM00710">
    <property type="entry name" value="PbH1"/>
    <property type="match status" value="8"/>
</dbReference>
<feature type="domain" description="Right handed beta helix" evidence="1">
    <location>
        <begin position="372"/>
        <end position="526"/>
    </location>
</feature>
<gene>
    <name evidence="2" type="ORF">ACFQZS_11635</name>
</gene>
<keyword evidence="3" id="KW-1185">Reference proteome</keyword>
<evidence type="ECO:0000313" key="2">
    <source>
        <dbReference type="EMBL" id="MFD0750795.1"/>
    </source>
</evidence>
<proteinExistence type="predicted"/>
<dbReference type="EMBL" id="JBHTHU010000006">
    <property type="protein sequence ID" value="MFD0750795.1"/>
    <property type="molecule type" value="Genomic_DNA"/>
</dbReference>
<organism evidence="2 3">
    <name type="scientific">Mucilaginibacter calamicampi</name>
    <dbReference type="NCBI Taxonomy" id="1302352"/>
    <lineage>
        <taxon>Bacteria</taxon>
        <taxon>Pseudomonadati</taxon>
        <taxon>Bacteroidota</taxon>
        <taxon>Sphingobacteriia</taxon>
        <taxon>Sphingobacteriales</taxon>
        <taxon>Sphingobacteriaceae</taxon>
        <taxon>Mucilaginibacter</taxon>
    </lineage>
</organism>
<dbReference type="RefSeq" id="WP_377100376.1">
    <property type="nucleotide sequence ID" value="NZ_JBHTHU010000006.1"/>
</dbReference>
<sequence>MISKVSMLCFIIKTVIMLMHLHPWTQNKQNYYVDSNAGDDNNAGTVEHPWKTLLAVNGYKFKPGDKIFFKRGQVFYGPLFIKSSGTKANNITFGAYGRGSLPKIQALTTITKWQYSGGGIWETACERSVEKLNLLLIDKKPMPVGRFPNYNSKNGGYITYRTTGKKNTIALQPNVQFSNWLGAELVVRRTWWSLEKGVITESLPRSITYNGNSPWEAMDKFGFFIQRGVNTLDTFGEWYYDPLKERIQIYFGLRKPHNHSIMVSTIDDLVTVSDARFIRVTDLAIEGANSSAIKIIRSSNINISDNIIYLSGGKGIEATLDIDSLTLRNNYIDHCNDIAIKSYRSTNATITNNTISNTGLFPGMGVVYSALDVNGDNMLLYGNNIRNCGYNGIRVGGNKCIIRHNLINNFNLILQDGAGIYLDGAQYKKRSVIENFISNGIGNSKGTAFPHFEMTVGIYADDGTSEIEIISNTVSTIRGHGIKVHNASDIKINRNILYDSSVQIILDDDGALMGTRIRNMIVTNNICISKKGQSSLALTNARSTIGTYGIIDSNYYIRQMSQNDSTFSLKLSGLKKSYNFSDWKKNALLDVNSFTITINSSDKDLILSRKPSGSLVLLTNPTKAVEIYNLYNSIYYDLHHNKYSKKIKVPAYSAKVLLKN</sequence>
<evidence type="ECO:0000259" key="1">
    <source>
        <dbReference type="Pfam" id="PF13229"/>
    </source>
</evidence>
<protein>
    <submittedName>
        <fullName evidence="2">Right-handed parallel beta-helix repeat-containing protein</fullName>
    </submittedName>
</protein>
<reference evidence="3" key="1">
    <citation type="journal article" date="2019" name="Int. J. Syst. Evol. Microbiol.">
        <title>The Global Catalogue of Microorganisms (GCM) 10K type strain sequencing project: providing services to taxonomists for standard genome sequencing and annotation.</title>
        <authorList>
            <consortium name="The Broad Institute Genomics Platform"/>
            <consortium name="The Broad Institute Genome Sequencing Center for Infectious Disease"/>
            <person name="Wu L."/>
            <person name="Ma J."/>
        </authorList>
    </citation>
    <scope>NUCLEOTIDE SEQUENCE [LARGE SCALE GENOMIC DNA]</scope>
    <source>
        <strain evidence="3">CCUG 63418</strain>
    </source>
</reference>
<dbReference type="InterPro" id="IPR011050">
    <property type="entry name" value="Pectin_lyase_fold/virulence"/>
</dbReference>
<dbReference type="SUPFAM" id="SSF51126">
    <property type="entry name" value="Pectin lyase-like"/>
    <property type="match status" value="1"/>
</dbReference>
<accession>A0ABW2YYF7</accession>
<dbReference type="InterPro" id="IPR012334">
    <property type="entry name" value="Pectin_lyas_fold"/>
</dbReference>